<keyword evidence="1" id="KW-0812">Transmembrane</keyword>
<protein>
    <submittedName>
        <fullName evidence="3">Uncharacterized protein</fullName>
    </submittedName>
</protein>
<evidence type="ECO:0000256" key="1">
    <source>
        <dbReference type="SAM" id="Phobius"/>
    </source>
</evidence>
<feature type="transmembrane region" description="Helical" evidence="1">
    <location>
        <begin position="70"/>
        <end position="89"/>
    </location>
</feature>
<dbReference type="OrthoDB" id="8479242at2"/>
<feature type="chain" id="PRO_5020550895" evidence="2">
    <location>
        <begin position="20"/>
        <end position="180"/>
    </location>
</feature>
<feature type="signal peptide" evidence="2">
    <location>
        <begin position="1"/>
        <end position="19"/>
    </location>
</feature>
<feature type="transmembrane region" description="Helical" evidence="1">
    <location>
        <begin position="142"/>
        <end position="169"/>
    </location>
</feature>
<accession>A0A4D7AX68</accession>
<dbReference type="EMBL" id="CP039690">
    <property type="protein sequence ID" value="QCI63428.1"/>
    <property type="molecule type" value="Genomic_DNA"/>
</dbReference>
<gene>
    <name evidence="3" type="ORF">E8M01_03755</name>
</gene>
<keyword evidence="1" id="KW-0472">Membrane</keyword>
<feature type="transmembrane region" description="Helical" evidence="1">
    <location>
        <begin position="101"/>
        <end position="122"/>
    </location>
</feature>
<dbReference type="Proteomes" id="UP000298781">
    <property type="component" value="Chromosome"/>
</dbReference>
<keyword evidence="4" id="KW-1185">Reference proteome</keyword>
<keyword evidence="1" id="KW-1133">Transmembrane helix</keyword>
<organism evidence="3 4">
    <name type="scientific">Phreatobacter stygius</name>
    <dbReference type="NCBI Taxonomy" id="1940610"/>
    <lineage>
        <taxon>Bacteria</taxon>
        <taxon>Pseudomonadati</taxon>
        <taxon>Pseudomonadota</taxon>
        <taxon>Alphaproteobacteria</taxon>
        <taxon>Hyphomicrobiales</taxon>
        <taxon>Phreatobacteraceae</taxon>
        <taxon>Phreatobacter</taxon>
    </lineage>
</organism>
<dbReference type="KEGG" id="pstg:E8M01_03755"/>
<evidence type="ECO:0000313" key="3">
    <source>
        <dbReference type="EMBL" id="QCI63428.1"/>
    </source>
</evidence>
<name>A0A4D7AX68_9HYPH</name>
<dbReference type="RefSeq" id="WP_136958886.1">
    <property type="nucleotide sequence ID" value="NZ_CP039690.1"/>
</dbReference>
<evidence type="ECO:0000313" key="4">
    <source>
        <dbReference type="Proteomes" id="UP000298781"/>
    </source>
</evidence>
<evidence type="ECO:0000256" key="2">
    <source>
        <dbReference type="SAM" id="SignalP"/>
    </source>
</evidence>
<sequence>MKRLIVTFCGIYLVAVALAAATTGHGLIEPVPGYRLAILWMAPETLEARLDALIGARRSFEAMVYAGTHALSWAVIGTLVLIGLIRPLLGPSRPLANTRASAVVLGGLAGLLLLAHVAQPILDEASRIPSASTMLSSLPAYWLAGMALSAAITGSHLSLIVHDIVLWCLARWRGAETMPA</sequence>
<dbReference type="AlphaFoldDB" id="A0A4D7AX68"/>
<keyword evidence="2" id="KW-0732">Signal</keyword>
<proteinExistence type="predicted"/>
<reference evidence="3 4" key="1">
    <citation type="submission" date="2019-04" db="EMBL/GenBank/DDBJ databases">
        <title>Phreatobacter aquaticus sp. nov.</title>
        <authorList>
            <person name="Choi A."/>
        </authorList>
    </citation>
    <scope>NUCLEOTIDE SEQUENCE [LARGE SCALE GENOMIC DNA]</scope>
    <source>
        <strain evidence="3 4">KCTC 52518</strain>
    </source>
</reference>